<dbReference type="KEGG" id="crz:D1345_20585"/>
<gene>
    <name evidence="2" type="ORF">D1345_20585</name>
</gene>
<proteinExistence type="predicted"/>
<dbReference type="Proteomes" id="UP000259465">
    <property type="component" value="Chromosome"/>
</dbReference>
<evidence type="ECO:0000313" key="2">
    <source>
        <dbReference type="EMBL" id="AXT48410.1"/>
    </source>
</evidence>
<organism evidence="2 3">
    <name type="scientific">Chromobacterium rhizoryzae</name>
    <dbReference type="NCBI Taxonomy" id="1778675"/>
    <lineage>
        <taxon>Bacteria</taxon>
        <taxon>Pseudomonadati</taxon>
        <taxon>Pseudomonadota</taxon>
        <taxon>Betaproteobacteria</taxon>
        <taxon>Neisseriales</taxon>
        <taxon>Chromobacteriaceae</taxon>
        <taxon>Chromobacterium</taxon>
    </lineage>
</organism>
<feature type="compositionally biased region" description="Low complexity" evidence="1">
    <location>
        <begin position="12"/>
        <end position="27"/>
    </location>
</feature>
<feature type="region of interest" description="Disordered" evidence="1">
    <location>
        <begin position="286"/>
        <end position="311"/>
    </location>
</feature>
<protein>
    <submittedName>
        <fullName evidence="2">Uncharacterized protein</fullName>
    </submittedName>
</protein>
<name>A0AAD0RTX8_9NEIS</name>
<dbReference type="EMBL" id="CP031968">
    <property type="protein sequence ID" value="AXT48410.1"/>
    <property type="molecule type" value="Genomic_DNA"/>
</dbReference>
<dbReference type="AlphaFoldDB" id="A0AAD0RTX8"/>
<evidence type="ECO:0000313" key="3">
    <source>
        <dbReference type="Proteomes" id="UP000259465"/>
    </source>
</evidence>
<feature type="region of interest" description="Disordered" evidence="1">
    <location>
        <begin position="11"/>
        <end position="34"/>
    </location>
</feature>
<keyword evidence="3" id="KW-1185">Reference proteome</keyword>
<accession>A0AAD0RTX8</accession>
<sequence>MLLPLGFPSVRPHASPSHAPAPETPAAQTGSLNGKPVRIADSAESRGKAHAVLSECLSDVRRFFQPLTGRVSRFFGAIPDWVRKLTGQAKPADAATAVTSPIASPIFAGQFQQLCAEFTQRLARHEDMSGAFRKSDSLTEQNSLKQAMMNGKADIPSLTNVQMAALIKDIVKNQLPLPSGTALETHVKQSDDPCALHREMLKQLDGPAKDCAEAAMTVLAQAYREARENPQPEFYAPALLTCLTLHTDDYRYDSNLDPLENSMLGTQRSETQSNIRKAILQSWLNTPAAPADSSAEHPSSPADKPVTAEPWRAQYATVMKQLLTQRPQRSE</sequence>
<dbReference type="RefSeq" id="WP_019103486.1">
    <property type="nucleotide sequence ID" value="NZ_CP031968.1"/>
</dbReference>
<reference evidence="2 3" key="1">
    <citation type="submission" date="2018-08" db="EMBL/GenBank/DDBJ databases">
        <title>Complete genome sequence of JP2-74.</title>
        <authorList>
            <person name="Wu L."/>
        </authorList>
    </citation>
    <scope>NUCLEOTIDE SEQUENCE [LARGE SCALE GENOMIC DNA]</scope>
    <source>
        <strain evidence="2 3">JP2-74</strain>
    </source>
</reference>
<evidence type="ECO:0000256" key="1">
    <source>
        <dbReference type="SAM" id="MobiDB-lite"/>
    </source>
</evidence>